<reference evidence="7" key="1">
    <citation type="submission" date="2023-12" db="EMBL/GenBank/DDBJ databases">
        <title>Fervidustalea candida gen. nov., sp. nov., a novel member of the family Paenibacillaceae isolated from a geothermal area.</title>
        <authorList>
            <person name="Li W.-J."/>
            <person name="Jiao J.-Y."/>
            <person name="Chen Y."/>
        </authorList>
    </citation>
    <scope>NUCLEOTIDE SEQUENCE</scope>
    <source>
        <strain evidence="7">SYSU GA230002</strain>
    </source>
</reference>
<evidence type="ECO:0000259" key="6">
    <source>
        <dbReference type="Pfam" id="PF00724"/>
    </source>
</evidence>
<sequence length="338" mass="37866">MAKLFTPFTLHRLNLKNRIVMAPMCMYSCMNEDGILTDFHYTHYTSRAAGQAGLIMLEASAVTPQGRISSRDLGIWSDGHIEGMNRLVEQIHSYDAKIGIQLAHAGRKSTLNSPIIAPSAIPYENMQIPQEMSKNQIKETIEAFGAAARRVKRVGFDVIEIHAAHGYLINQFLSPLSNHRTDEYGGHADNRYRFLGEIIDAVRAIWDGALFVRISANEYHPDGNQLEDYVYFATKMKQQGIHLIDCSSGGLVAAEIDAYPGYQVPLSEKIKHGAQIATAAVGLITESVHAEEILKNERADLIFLARELLRDPYWPRRAALELGFDLQGPKQYDRGWRG</sequence>
<organism evidence="7 8">
    <name type="scientific">Ferviditalea candida</name>
    <dbReference type="NCBI Taxonomy" id="3108399"/>
    <lineage>
        <taxon>Bacteria</taxon>
        <taxon>Bacillati</taxon>
        <taxon>Bacillota</taxon>
        <taxon>Bacilli</taxon>
        <taxon>Bacillales</taxon>
        <taxon>Paenibacillaceae</taxon>
        <taxon>Ferviditalea</taxon>
    </lineage>
</organism>
<keyword evidence="4" id="KW-0521">NADP</keyword>
<name>A0ABU5ZGL4_9BACL</name>
<evidence type="ECO:0000313" key="8">
    <source>
        <dbReference type="Proteomes" id="UP001310386"/>
    </source>
</evidence>
<protein>
    <submittedName>
        <fullName evidence="7">NADPH dehydrogenase NamA</fullName>
        <ecNumber evidence="7">1.6.99.1</ecNumber>
    </submittedName>
</protein>
<dbReference type="PANTHER" id="PTHR43303:SF4">
    <property type="entry name" value="NADPH DEHYDROGENASE C23G7.10C-RELATED"/>
    <property type="match status" value="1"/>
</dbReference>
<feature type="domain" description="NADH:flavin oxidoreductase/NADH oxidase N-terminal" evidence="6">
    <location>
        <begin position="3"/>
        <end position="319"/>
    </location>
</feature>
<dbReference type="GO" id="GO:0003959">
    <property type="term" value="F:NADPH dehydrogenase activity"/>
    <property type="evidence" value="ECO:0007669"/>
    <property type="project" value="UniProtKB-EC"/>
</dbReference>
<dbReference type="EMBL" id="JAYJLD010000009">
    <property type="protein sequence ID" value="MEB3101636.1"/>
    <property type="molecule type" value="Genomic_DNA"/>
</dbReference>
<evidence type="ECO:0000256" key="4">
    <source>
        <dbReference type="ARBA" id="ARBA00022857"/>
    </source>
</evidence>
<evidence type="ECO:0000256" key="2">
    <source>
        <dbReference type="ARBA" id="ARBA00022630"/>
    </source>
</evidence>
<keyword evidence="2" id="KW-0285">Flavoprotein</keyword>
<evidence type="ECO:0000256" key="3">
    <source>
        <dbReference type="ARBA" id="ARBA00022643"/>
    </source>
</evidence>
<evidence type="ECO:0000256" key="5">
    <source>
        <dbReference type="ARBA" id="ARBA00023002"/>
    </source>
</evidence>
<dbReference type="CDD" id="cd02932">
    <property type="entry name" value="OYE_YqiM_FMN"/>
    <property type="match status" value="1"/>
</dbReference>
<comment type="cofactor">
    <cofactor evidence="1">
        <name>FMN</name>
        <dbReference type="ChEBI" id="CHEBI:58210"/>
    </cofactor>
</comment>
<dbReference type="InterPro" id="IPR001155">
    <property type="entry name" value="OxRdtase_FMN_N"/>
</dbReference>
<keyword evidence="3" id="KW-0288">FMN</keyword>
<keyword evidence="5 7" id="KW-0560">Oxidoreductase</keyword>
<dbReference type="PANTHER" id="PTHR43303">
    <property type="entry name" value="NADPH DEHYDROGENASE C23G7.10C-RELATED"/>
    <property type="match status" value="1"/>
</dbReference>
<dbReference type="InterPro" id="IPR013785">
    <property type="entry name" value="Aldolase_TIM"/>
</dbReference>
<dbReference type="NCBIfam" id="NF010047">
    <property type="entry name" value="PRK13523.1"/>
    <property type="match status" value="1"/>
</dbReference>
<dbReference type="Pfam" id="PF00724">
    <property type="entry name" value="Oxidored_FMN"/>
    <property type="match status" value="1"/>
</dbReference>
<evidence type="ECO:0000256" key="1">
    <source>
        <dbReference type="ARBA" id="ARBA00001917"/>
    </source>
</evidence>
<gene>
    <name evidence="7" type="primary">namA</name>
    <name evidence="7" type="ORF">VF724_08165</name>
</gene>
<dbReference type="Proteomes" id="UP001310386">
    <property type="component" value="Unassembled WGS sequence"/>
</dbReference>
<dbReference type="SUPFAM" id="SSF51395">
    <property type="entry name" value="FMN-linked oxidoreductases"/>
    <property type="match status" value="1"/>
</dbReference>
<comment type="caution">
    <text evidence="7">The sequence shown here is derived from an EMBL/GenBank/DDBJ whole genome shotgun (WGS) entry which is preliminary data.</text>
</comment>
<dbReference type="Gene3D" id="3.20.20.70">
    <property type="entry name" value="Aldolase class I"/>
    <property type="match status" value="1"/>
</dbReference>
<keyword evidence="8" id="KW-1185">Reference proteome</keyword>
<proteinExistence type="predicted"/>
<evidence type="ECO:0000313" key="7">
    <source>
        <dbReference type="EMBL" id="MEB3101636.1"/>
    </source>
</evidence>
<dbReference type="EC" id="1.6.99.1" evidence="7"/>
<dbReference type="InterPro" id="IPR044152">
    <property type="entry name" value="YqjM-like"/>
</dbReference>
<dbReference type="RefSeq" id="WP_371753755.1">
    <property type="nucleotide sequence ID" value="NZ_JAYJLD010000009.1"/>
</dbReference>
<accession>A0ABU5ZGL4</accession>